<feature type="transmembrane region" description="Helical" evidence="1">
    <location>
        <begin position="21"/>
        <end position="49"/>
    </location>
</feature>
<keyword evidence="1" id="KW-0812">Transmembrane</keyword>
<evidence type="ECO:0000313" key="3">
    <source>
        <dbReference type="EMBL" id="KAK7823940.1"/>
    </source>
</evidence>
<dbReference type="SUPFAM" id="SSF53474">
    <property type="entry name" value="alpha/beta-Hydrolases"/>
    <property type="match status" value="1"/>
</dbReference>
<dbReference type="EMBL" id="PKMF04000619">
    <property type="protein sequence ID" value="KAK7823940.1"/>
    <property type="molecule type" value="Genomic_DNA"/>
</dbReference>
<organism evidence="3 4">
    <name type="scientific">Quercus suber</name>
    <name type="common">Cork oak</name>
    <dbReference type="NCBI Taxonomy" id="58331"/>
    <lineage>
        <taxon>Eukaryota</taxon>
        <taxon>Viridiplantae</taxon>
        <taxon>Streptophyta</taxon>
        <taxon>Embryophyta</taxon>
        <taxon>Tracheophyta</taxon>
        <taxon>Spermatophyta</taxon>
        <taxon>Magnoliopsida</taxon>
        <taxon>eudicotyledons</taxon>
        <taxon>Gunneridae</taxon>
        <taxon>Pentapetalae</taxon>
        <taxon>rosids</taxon>
        <taxon>fabids</taxon>
        <taxon>Fagales</taxon>
        <taxon>Fagaceae</taxon>
        <taxon>Quercus</taxon>
    </lineage>
</organism>
<gene>
    <name evidence="3" type="ORF">CFP56_035001</name>
</gene>
<dbReference type="InterPro" id="IPR029058">
    <property type="entry name" value="AB_hydrolase_fold"/>
</dbReference>
<dbReference type="PANTHER" id="PTHR45763:SF51">
    <property type="entry name" value="ALPHA_BETA-HYDROLASES SUPERFAMILY PROTEIN"/>
    <property type="match status" value="1"/>
</dbReference>
<evidence type="ECO:0000259" key="2">
    <source>
        <dbReference type="Pfam" id="PF00561"/>
    </source>
</evidence>
<evidence type="ECO:0000313" key="4">
    <source>
        <dbReference type="Proteomes" id="UP000237347"/>
    </source>
</evidence>
<dbReference type="PANTHER" id="PTHR45763">
    <property type="entry name" value="HYDROLASE, ALPHA/BETA FOLD FAMILY PROTEIN, EXPRESSED-RELATED"/>
    <property type="match status" value="1"/>
</dbReference>
<protein>
    <recommendedName>
        <fullName evidence="2">AB hydrolase-1 domain-containing protein</fullName>
    </recommendedName>
</protein>
<feature type="domain" description="AB hydrolase-1" evidence="2">
    <location>
        <begin position="125"/>
        <end position="179"/>
    </location>
</feature>
<accession>A0AAW0JAW9</accession>
<comment type="caution">
    <text evidence="3">The sequence shown here is derived from an EMBL/GenBank/DDBJ whole genome shotgun (WGS) entry which is preliminary data.</text>
</comment>
<sequence>MHTSSKKSSTRGEACHSHQQFLGITLINTSGMLKRAVVLIFVAFLAWAYKATQPPPPKICGSPDGPPVTATRIKLSDGRHLAYKEHCVPKETANYKIVYVHAFDFCRHDAVIAKTLSPEIIEELGIYVVSFDRPGYGESDPNPKRTVKSMALDIEELADQLGLGSKFYVIGFSMGAGLLAPVVNYWWPGFPGNLSGEVYNQQLWQDQWTLRVAHYTPWLTYWWNTQKWFPSLSVAAHNMDIFSPQDKELMAKLSDRENYLFSPMDLENPFPNNEGSVHLWHGDEDWIVP</sequence>
<name>A0AAW0JAW9_QUESU</name>
<dbReference type="Pfam" id="PF00561">
    <property type="entry name" value="Abhydrolase_1"/>
    <property type="match status" value="1"/>
</dbReference>
<reference evidence="3 4" key="1">
    <citation type="journal article" date="2018" name="Sci. Data">
        <title>The draft genome sequence of cork oak.</title>
        <authorList>
            <person name="Ramos A.M."/>
            <person name="Usie A."/>
            <person name="Barbosa P."/>
            <person name="Barros P.M."/>
            <person name="Capote T."/>
            <person name="Chaves I."/>
            <person name="Simoes F."/>
            <person name="Abreu I."/>
            <person name="Carrasquinho I."/>
            <person name="Faro C."/>
            <person name="Guimaraes J.B."/>
            <person name="Mendonca D."/>
            <person name="Nobrega F."/>
            <person name="Rodrigues L."/>
            <person name="Saibo N.J.M."/>
            <person name="Varela M.C."/>
            <person name="Egas C."/>
            <person name="Matos J."/>
            <person name="Miguel C.M."/>
            <person name="Oliveira M.M."/>
            <person name="Ricardo C.P."/>
            <person name="Goncalves S."/>
        </authorList>
    </citation>
    <scope>NUCLEOTIDE SEQUENCE [LARGE SCALE GENOMIC DNA]</scope>
    <source>
        <strain evidence="4">cv. HL8</strain>
    </source>
</reference>
<dbReference type="AlphaFoldDB" id="A0AAW0JAW9"/>
<evidence type="ECO:0000256" key="1">
    <source>
        <dbReference type="SAM" id="Phobius"/>
    </source>
</evidence>
<dbReference type="Gene3D" id="3.40.50.1820">
    <property type="entry name" value="alpha/beta hydrolase"/>
    <property type="match status" value="1"/>
</dbReference>
<dbReference type="Proteomes" id="UP000237347">
    <property type="component" value="Unassembled WGS sequence"/>
</dbReference>
<keyword evidence="4" id="KW-1185">Reference proteome</keyword>
<proteinExistence type="predicted"/>
<keyword evidence="1" id="KW-1133">Transmembrane helix</keyword>
<keyword evidence="1" id="KW-0472">Membrane</keyword>
<dbReference type="PRINTS" id="PR00111">
    <property type="entry name" value="ABHYDROLASE"/>
</dbReference>
<feature type="non-terminal residue" evidence="3">
    <location>
        <position position="289"/>
    </location>
</feature>
<dbReference type="InterPro" id="IPR000073">
    <property type="entry name" value="AB_hydrolase_1"/>
</dbReference>